<evidence type="ECO:0000313" key="2">
    <source>
        <dbReference type="EMBL" id="GAA0875992.1"/>
    </source>
</evidence>
<proteinExistence type="predicted"/>
<dbReference type="RefSeq" id="WP_343788071.1">
    <property type="nucleotide sequence ID" value="NZ_BAAAFH010000017.1"/>
</dbReference>
<evidence type="ECO:0000256" key="1">
    <source>
        <dbReference type="SAM" id="SignalP"/>
    </source>
</evidence>
<name>A0ABN1MST1_9FLAO</name>
<evidence type="ECO:0000313" key="3">
    <source>
        <dbReference type="Proteomes" id="UP001501126"/>
    </source>
</evidence>
<comment type="caution">
    <text evidence="2">The sequence shown here is derived from an EMBL/GenBank/DDBJ whole genome shotgun (WGS) entry which is preliminary data.</text>
</comment>
<dbReference type="EMBL" id="BAAAFH010000017">
    <property type="protein sequence ID" value="GAA0875992.1"/>
    <property type="molecule type" value="Genomic_DNA"/>
</dbReference>
<reference evidence="2 3" key="1">
    <citation type="journal article" date="2019" name="Int. J. Syst. Evol. Microbiol.">
        <title>The Global Catalogue of Microorganisms (GCM) 10K type strain sequencing project: providing services to taxonomists for standard genome sequencing and annotation.</title>
        <authorList>
            <consortium name="The Broad Institute Genomics Platform"/>
            <consortium name="The Broad Institute Genome Sequencing Center for Infectious Disease"/>
            <person name="Wu L."/>
            <person name="Ma J."/>
        </authorList>
    </citation>
    <scope>NUCLEOTIDE SEQUENCE [LARGE SCALE GENOMIC DNA]</scope>
    <source>
        <strain evidence="2 3">JCM 16083</strain>
    </source>
</reference>
<gene>
    <name evidence="2" type="ORF">GCM10009118_24010</name>
</gene>
<accession>A0ABN1MST1</accession>
<keyword evidence="3" id="KW-1185">Reference proteome</keyword>
<keyword evidence="1" id="KW-0732">Signal</keyword>
<dbReference type="Proteomes" id="UP001501126">
    <property type="component" value="Unassembled WGS sequence"/>
</dbReference>
<protein>
    <submittedName>
        <fullName evidence="2">Uncharacterized protein</fullName>
    </submittedName>
</protein>
<feature type="signal peptide" evidence="1">
    <location>
        <begin position="1"/>
        <end position="20"/>
    </location>
</feature>
<sequence>MNVFRKMLLSLLLISGSAMGNSTYCQGLDNSGIMLYQGKKVCKLNKYLTDNNLDFKRCVLTVHGGRDVLGVSVYLNKHLLIIRFKKSFLVTDKKVLNDVNNNCLSSKYIRKSKIESIEILDWEE</sequence>
<organism evidence="2 3">
    <name type="scientific">Wandonia haliotis</name>
    <dbReference type="NCBI Taxonomy" id="574963"/>
    <lineage>
        <taxon>Bacteria</taxon>
        <taxon>Pseudomonadati</taxon>
        <taxon>Bacteroidota</taxon>
        <taxon>Flavobacteriia</taxon>
        <taxon>Flavobacteriales</taxon>
        <taxon>Crocinitomicaceae</taxon>
        <taxon>Wandonia</taxon>
    </lineage>
</organism>
<feature type="chain" id="PRO_5046572256" evidence="1">
    <location>
        <begin position="21"/>
        <end position="124"/>
    </location>
</feature>